<proteinExistence type="predicted"/>
<sequence length="87" mass="9265">MIPVSTPPRADQLQRLGQAALLGPALTHPVGKGRGQTLTAYSTESVRRGHCHGNCCGNVQGRVSGTGANFATAEDTKPVLHEWRLVY</sequence>
<comment type="caution">
    <text evidence="1">The sequence shown here is derived from an EMBL/GenBank/DDBJ whole genome shotgun (WGS) entry which is preliminary data.</text>
</comment>
<gene>
    <name evidence="1" type="ORF">SKAU_G00143280</name>
</gene>
<organism evidence="1 2">
    <name type="scientific">Synaphobranchus kaupii</name>
    <name type="common">Kaup's arrowtooth eel</name>
    <dbReference type="NCBI Taxonomy" id="118154"/>
    <lineage>
        <taxon>Eukaryota</taxon>
        <taxon>Metazoa</taxon>
        <taxon>Chordata</taxon>
        <taxon>Craniata</taxon>
        <taxon>Vertebrata</taxon>
        <taxon>Euteleostomi</taxon>
        <taxon>Actinopterygii</taxon>
        <taxon>Neopterygii</taxon>
        <taxon>Teleostei</taxon>
        <taxon>Anguilliformes</taxon>
        <taxon>Synaphobranchidae</taxon>
        <taxon>Synaphobranchus</taxon>
    </lineage>
</organism>
<reference evidence="1" key="1">
    <citation type="journal article" date="2023" name="Science">
        <title>Genome structures resolve the early diversification of teleost fishes.</title>
        <authorList>
            <person name="Parey E."/>
            <person name="Louis A."/>
            <person name="Montfort J."/>
            <person name="Bouchez O."/>
            <person name="Roques C."/>
            <person name="Iampietro C."/>
            <person name="Lluch J."/>
            <person name="Castinel A."/>
            <person name="Donnadieu C."/>
            <person name="Desvignes T."/>
            <person name="Floi Bucao C."/>
            <person name="Jouanno E."/>
            <person name="Wen M."/>
            <person name="Mejri S."/>
            <person name="Dirks R."/>
            <person name="Jansen H."/>
            <person name="Henkel C."/>
            <person name="Chen W.J."/>
            <person name="Zahm M."/>
            <person name="Cabau C."/>
            <person name="Klopp C."/>
            <person name="Thompson A.W."/>
            <person name="Robinson-Rechavi M."/>
            <person name="Braasch I."/>
            <person name="Lecointre G."/>
            <person name="Bobe J."/>
            <person name="Postlethwait J.H."/>
            <person name="Berthelot C."/>
            <person name="Roest Crollius H."/>
            <person name="Guiguen Y."/>
        </authorList>
    </citation>
    <scope>NUCLEOTIDE SEQUENCE</scope>
    <source>
        <strain evidence="1">WJC10195</strain>
    </source>
</reference>
<dbReference type="AlphaFoldDB" id="A0A9Q1FSR9"/>
<accession>A0A9Q1FSR9</accession>
<dbReference type="EMBL" id="JAINUF010000004">
    <property type="protein sequence ID" value="KAJ8365497.1"/>
    <property type="molecule type" value="Genomic_DNA"/>
</dbReference>
<evidence type="ECO:0000313" key="1">
    <source>
        <dbReference type="EMBL" id="KAJ8365497.1"/>
    </source>
</evidence>
<protein>
    <submittedName>
        <fullName evidence="1">Uncharacterized protein</fullName>
    </submittedName>
</protein>
<keyword evidence="2" id="KW-1185">Reference proteome</keyword>
<evidence type="ECO:0000313" key="2">
    <source>
        <dbReference type="Proteomes" id="UP001152622"/>
    </source>
</evidence>
<name>A0A9Q1FSR9_SYNKA</name>
<dbReference type="Proteomes" id="UP001152622">
    <property type="component" value="Chromosome 4"/>
</dbReference>